<feature type="compositionally biased region" description="Basic and acidic residues" evidence="15">
    <location>
        <begin position="1248"/>
        <end position="1258"/>
    </location>
</feature>
<dbReference type="Gene3D" id="1.10.10.2670">
    <property type="entry name" value="E3 ubiquitin-protein ligase"/>
    <property type="match status" value="1"/>
</dbReference>
<feature type="domain" description="UBR-type" evidence="16">
    <location>
        <begin position="127"/>
        <end position="197"/>
    </location>
</feature>
<dbReference type="PROSITE" id="PS00678">
    <property type="entry name" value="WD_REPEATS_1"/>
    <property type="match status" value="3"/>
</dbReference>
<comment type="similarity">
    <text evidence="3">Belongs to the WD repeat LST8 family.</text>
</comment>
<dbReference type="SUPFAM" id="SSF46785">
    <property type="entry name" value="Winged helix' DNA-binding domain"/>
    <property type="match status" value="1"/>
</dbReference>
<keyword evidence="8 14" id="KW-0863">Zinc-finger</keyword>
<feature type="repeat" description="WD" evidence="12">
    <location>
        <begin position="2153"/>
        <end position="2194"/>
    </location>
</feature>
<dbReference type="FunFam" id="1.10.10.2670:FF:000003">
    <property type="entry name" value="E3 ubiquitin-protein ligase PRT6"/>
    <property type="match status" value="1"/>
</dbReference>
<dbReference type="InterPro" id="IPR019775">
    <property type="entry name" value="WD40_repeat_CS"/>
</dbReference>
<evidence type="ECO:0000256" key="10">
    <source>
        <dbReference type="ARBA" id="ARBA00022833"/>
    </source>
</evidence>
<dbReference type="Pfam" id="PF18995">
    <property type="entry name" value="PRT6_C"/>
    <property type="match status" value="1"/>
</dbReference>
<dbReference type="EC" id="2.3.2.27" evidence="14"/>
<dbReference type="Gene3D" id="2.10.110.30">
    <property type="match status" value="1"/>
</dbReference>
<dbReference type="PROSITE" id="PS50294">
    <property type="entry name" value="WD_REPEATS_REGION"/>
    <property type="match status" value="4"/>
</dbReference>
<dbReference type="PANTHER" id="PTHR21497:SF53">
    <property type="entry name" value="E3 UBIQUITIN-PROTEIN LIGASE PRT6"/>
    <property type="match status" value="1"/>
</dbReference>
<dbReference type="InterPro" id="IPR044046">
    <property type="entry name" value="E3_ligase_UBR-like_C"/>
</dbReference>
<dbReference type="CDD" id="cd19673">
    <property type="entry name" value="UBR-box_UBR3"/>
    <property type="match status" value="1"/>
</dbReference>
<feature type="repeat" description="WD" evidence="12">
    <location>
        <begin position="2291"/>
        <end position="2332"/>
    </location>
</feature>
<dbReference type="PROSITE" id="PS50082">
    <property type="entry name" value="WD_REPEATS_2"/>
    <property type="match status" value="5"/>
</dbReference>
<reference evidence="18" key="1">
    <citation type="journal article" date="2017" name="Nat. Commun.">
        <title>The asparagus genome sheds light on the origin and evolution of a young Y chromosome.</title>
        <authorList>
            <person name="Harkess A."/>
            <person name="Zhou J."/>
            <person name="Xu C."/>
            <person name="Bowers J.E."/>
            <person name="Van der Hulst R."/>
            <person name="Ayyampalayam S."/>
            <person name="Mercati F."/>
            <person name="Riccardi P."/>
            <person name="McKain M.R."/>
            <person name="Kakrana A."/>
            <person name="Tang H."/>
            <person name="Ray J."/>
            <person name="Groenendijk J."/>
            <person name="Arikit S."/>
            <person name="Mathioni S.M."/>
            <person name="Nakano M."/>
            <person name="Shan H."/>
            <person name="Telgmann-Rauber A."/>
            <person name="Kanno A."/>
            <person name="Yue Z."/>
            <person name="Chen H."/>
            <person name="Li W."/>
            <person name="Chen Y."/>
            <person name="Xu X."/>
            <person name="Zhang Y."/>
            <person name="Luo S."/>
            <person name="Chen H."/>
            <person name="Gao J."/>
            <person name="Mao Z."/>
            <person name="Pires J.C."/>
            <person name="Luo M."/>
            <person name="Kudrna D."/>
            <person name="Wing R.A."/>
            <person name="Meyers B.C."/>
            <person name="Yi K."/>
            <person name="Kong H."/>
            <person name="Lavrijsen P."/>
            <person name="Sunseri F."/>
            <person name="Falavigna A."/>
            <person name="Ye Y."/>
            <person name="Leebens-Mack J.H."/>
            <person name="Chen G."/>
        </authorList>
    </citation>
    <scope>NUCLEOTIDE SEQUENCE [LARGE SCALE GENOMIC DNA]</scope>
    <source>
        <strain evidence="18">cv. DH0086</strain>
    </source>
</reference>
<evidence type="ECO:0000256" key="9">
    <source>
        <dbReference type="ARBA" id="ARBA00022786"/>
    </source>
</evidence>
<dbReference type="PRINTS" id="PR00320">
    <property type="entry name" value="GPROTEINBRPT"/>
</dbReference>
<evidence type="ECO:0000256" key="4">
    <source>
        <dbReference type="ARBA" id="ARBA00022574"/>
    </source>
</evidence>
<dbReference type="SMART" id="SM00396">
    <property type="entry name" value="ZnF_UBR1"/>
    <property type="match status" value="1"/>
</dbReference>
<feature type="repeat" description="WD" evidence="12">
    <location>
        <begin position="2046"/>
        <end position="2068"/>
    </location>
</feature>
<dbReference type="InterPro" id="IPR020472">
    <property type="entry name" value="WD40_PAC1"/>
</dbReference>
<keyword evidence="7" id="KW-0677">Repeat</keyword>
<keyword evidence="10 14" id="KW-0862">Zinc</keyword>
<dbReference type="Pfam" id="PF22960">
    <property type="entry name" value="WHD_UBR1"/>
    <property type="match status" value="1"/>
</dbReference>
<gene>
    <name evidence="17" type="ORF">A4U43_C07F1940</name>
</gene>
<dbReference type="InterPro" id="IPR001680">
    <property type="entry name" value="WD40_rpt"/>
</dbReference>
<evidence type="ECO:0000256" key="13">
    <source>
        <dbReference type="PROSITE-ProRule" id="PRU00508"/>
    </source>
</evidence>
<evidence type="ECO:0000256" key="5">
    <source>
        <dbReference type="ARBA" id="ARBA00022679"/>
    </source>
</evidence>
<dbReference type="SUPFAM" id="SSF50978">
    <property type="entry name" value="WD40 repeat-like"/>
    <property type="match status" value="1"/>
</dbReference>
<feature type="zinc finger region" description="UBR-type" evidence="13">
    <location>
        <begin position="127"/>
        <end position="197"/>
    </location>
</feature>
<sequence>MMAGMEIDSPPPEKNPALSPRERIVQRIVKLGIPLDQIDPPTPSFLVDFMKHTGVSIPNLVSSILPTDEDVAEIRRIYKKESGGGTRRAKLKKLYAESLLWIQWMMFGCDPQACLKEMAERAAGHRAVCGSVWGQNDLAYRCRTCEHDPTCAICVPCFKNGNHKDHDYSIMYTGGGCCDCGDETAWKREGFCSKHKGIQQIQPLSEELERSVGPVIDILLTCWRDKVVSAEHWKHARDSSRSDIKKVADEFSSAVVSMLLDFCNCSESLLSFISGRISECSCLIDVLVRAERFLDKEVVNKLHELLLKLIGEPLFKYEFAKSLIEYYPVTVNEIIKESSDSMLEKYTLLSTFSVQIFTVPVLTSRLVREVDLLGILLGCLMDIFISCVGEDGRLQVSRWSSIYDTTLRLVEDTRYVMSHDEVSRYIAEERPDIPRAWLRLLSLVQGMDPQRRTTGIHTEDDNDNVPAAFALCYYLGNVHSLLVGAAFSVAEPKETKGDKGLLHPSSSDCSISCPVDASNHISTDRENCPTIPTSAMWLISECLKTIENWLEPCSTPRGNLFSSDASGSNGSSIFTLGKKSFSTRKSRNRVNITSLSGVGFDGDQVPSIHERLASSPASGELEAHVKDDPQADVSDNYDMVPEFSSKSVGQDASFEEISSGRELEAFRIFNLVNWPIIEYDVSSQEISFHIPLHRFLSLLLRKALKTFYEKTGILVKANDKLTRTSSHQHEFFGQVLEGVHPCGFSAYIMENPLRLRVFCAQVRAGMWRRNGDAAILSCEWYRSFQWLEVGLEPDLFLLQCCAALAPPDSFVKRIQERFGLSNYTSLNLADHNEYEAVLVQEMLTLIIQIVKERRFCGLSTTENLRRELVYKLAIGDATHSQIVKSLPRDLSKCDQLRSILDTIAVYSKPSGMKQGKYSLRETLWKELDLYHPRWNSRDLQVAEERYLRFCKVSALNAQVPRWTAIFGPLLTISRIATSKSIVQIIRAVIFYAVFTETSPLSRAPDSVLITALHLLSLALDVCETQLPCDQKSCIESIDTSCQADDLFPILTYASEEFDMGAAGEVLWKNQSLLSLLVSLMRKHKEQNDYSYAEIKQCNISSLIENLLMKFAQLSTTCLDNLKRLAPELICNIPQHQVNTTVGTFASTSDLDARRARARERQAAIMEKMKAEQSKFIASLNSEGNGETYNTKSDRKVSVSVFDDTTEESAPICSLCRGSDTESPLCFLILLQKSRLTSFVESGPISWDDIDKSDKEKHTISTKGEQSGNASTAPVQLVQGAGPDVTYGIEPAEINVLESLFGEFLPERRGTQPTTTSYYSSTSLPSTLEMLENDAYQSIVGEICALNGQSYCSTSGAAVHTQQIRSAKSYMLRGNVASLSRKASQIHQASMYHIHAKGSDSTVPATRFSGIGPRNCDGIHISSCGHAVHQECHDRYLTSLKQRHLRRLGFEGGHIVDPDLGELLCPVCRRFANSILPAFPSGISNKLVRRIVPIESPKENLPVALSLALSLLKSTAKIVGHGRFRKALSGKQNVNVKSALEPAFRKLCMLYSVPGYDNLLASGRLHQSLILWDTFMYTLVSTEIAARGKPKKCLSSSLSLEALYAELGSDEFILSLLLSIAQTARFSSQHDVLLRFRGIQLLAGSICFGVSGDKSSISDEKKGHADKGESFPDTLFFGRVADPILAHDPFSSLVWTLFCLPSPFISSSEFLIPLVHLFYYVCVVQALVTCYNEQHFDFSCFGDGVLNDICKMMGECDYVRKYFLSNYIDISCHPKDMIRRLTFPYLRRCALLCKMLESSMPGPLFESSCMWKSNPCASGSVLDSVTTEELNGVNELENMFQIHSLESVLENEFMHSLAVTWCNHFCKEFSVRNNRTVLFSTPAVPFKLIQLPRLYQDLLQRYIKQQCSNCKSVPEEPALCLLCSRLCSPNWKSCCRASKCLNHATVCGAGIGVFLLIRRTTVFLQRSLRESAWPSPYLDAFGEEDRDMHRGRPLYLNEERYAALTYLVASHGLDRTSEVLRQTTIGPCSSIQSYPQEIKMSHPSVILATAGYDHTIRFWEAKSGRCYRTLQYPDSQVNRLEITPDKRFLAAAGNPHIRLFDVNSNSPQPVLSYDSHTSNVMAVGFQCDGNWMYTGSEDGTVKIWDLRAATCQREYESRGAVNTVVLHPNQTELISGDQNGNIRVWDLTANSCSCELVPEVDTAVRSLTVMWDGSMVVAANNNGTCYVWRLLKGTQTMTYFEPLHKLQAHDGYILKCLLSPEFCDPNRYLATASSDNTVKIWNVDGFTLEKTLTGHQRWVWDCVFSVDGAYLITASSDTTARLWAMSTGEAIRVYQGHHKATVCCALHDGAESPPS</sequence>
<dbReference type="Gramene" id="ONK62253">
    <property type="protein sequence ID" value="ONK62253"/>
    <property type="gene ID" value="A4U43_C07F1940"/>
</dbReference>
<dbReference type="CDD" id="cd00200">
    <property type="entry name" value="WD40"/>
    <property type="match status" value="1"/>
</dbReference>
<dbReference type="GO" id="GO:0050994">
    <property type="term" value="P:regulation of lipid catabolic process"/>
    <property type="evidence" value="ECO:0007669"/>
    <property type="project" value="EnsemblPlants"/>
</dbReference>
<keyword evidence="9 14" id="KW-0833">Ubl conjugation pathway</keyword>
<dbReference type="OMA" id="GWYLWAS"/>
<protein>
    <recommendedName>
        <fullName evidence="14">E3 ubiquitin-protein ligase</fullName>
        <ecNumber evidence="14">2.3.2.27</ecNumber>
    </recommendedName>
</protein>
<dbReference type="PANTHER" id="PTHR21497">
    <property type="entry name" value="UBIQUITIN LIGASE E3 ALPHA-RELATED"/>
    <property type="match status" value="1"/>
</dbReference>
<evidence type="ECO:0000256" key="7">
    <source>
        <dbReference type="ARBA" id="ARBA00022737"/>
    </source>
</evidence>
<comment type="catalytic activity">
    <reaction evidence="1 14">
        <text>S-ubiquitinyl-[E2 ubiquitin-conjugating enzyme]-L-cysteine + [acceptor protein]-L-lysine = [E2 ubiquitin-conjugating enzyme]-L-cysteine + N(6)-ubiquitinyl-[acceptor protein]-L-lysine.</text>
        <dbReference type="EC" id="2.3.2.27"/>
    </reaction>
</comment>
<keyword evidence="6 14" id="KW-0479">Metal-binding</keyword>
<dbReference type="PROSITE" id="PS51157">
    <property type="entry name" value="ZF_UBR"/>
    <property type="match status" value="1"/>
</dbReference>
<feature type="region of interest" description="Disordered" evidence="15">
    <location>
        <begin position="613"/>
        <end position="632"/>
    </location>
</feature>
<evidence type="ECO:0000256" key="15">
    <source>
        <dbReference type="SAM" id="MobiDB-lite"/>
    </source>
</evidence>
<keyword evidence="4 12" id="KW-0853">WD repeat</keyword>
<evidence type="ECO:0000256" key="1">
    <source>
        <dbReference type="ARBA" id="ARBA00000900"/>
    </source>
</evidence>
<dbReference type="GO" id="GO:0050832">
    <property type="term" value="P:defense response to fungus"/>
    <property type="evidence" value="ECO:0007669"/>
    <property type="project" value="EnsemblPlants"/>
</dbReference>
<dbReference type="InterPro" id="IPR003126">
    <property type="entry name" value="Znf_UBR"/>
</dbReference>
<dbReference type="InterPro" id="IPR015943">
    <property type="entry name" value="WD40/YVTN_repeat-like_dom_sf"/>
</dbReference>
<proteinExistence type="inferred from homology"/>
<comment type="function">
    <text evidence="14">Ubiquitin ligase protein which is a component of the N-end rule pathway. Recognizes and binds to proteins bearing specific N-terminal residues that are destabilizing according to the N-end rule, leading to their ubiquitination and subsequent degradation.</text>
</comment>
<evidence type="ECO:0000256" key="12">
    <source>
        <dbReference type="PROSITE-ProRule" id="PRU00221"/>
    </source>
</evidence>
<dbReference type="CDD" id="cd16482">
    <property type="entry name" value="RING-H2_UBR1-like"/>
    <property type="match status" value="1"/>
</dbReference>
<dbReference type="GO" id="GO:0010029">
    <property type="term" value="P:regulation of seed germination"/>
    <property type="evidence" value="ECO:0007669"/>
    <property type="project" value="EnsemblPlants"/>
</dbReference>
<evidence type="ECO:0000256" key="14">
    <source>
        <dbReference type="RuleBase" id="RU366018"/>
    </source>
</evidence>
<name>A0A5P1E940_ASPOF</name>
<feature type="compositionally biased region" description="Polar residues" evidence="15">
    <location>
        <begin position="1260"/>
        <end position="1272"/>
    </location>
</feature>
<dbReference type="Proteomes" id="UP000243459">
    <property type="component" value="Chromosome 7"/>
</dbReference>
<feature type="region of interest" description="Disordered" evidence="15">
    <location>
        <begin position="1246"/>
        <end position="1272"/>
    </location>
</feature>
<comment type="similarity">
    <text evidence="11 14">Belongs to the E3 ubiquitin-protein ligase UBR1-like family.</text>
</comment>
<dbReference type="InterPro" id="IPR036390">
    <property type="entry name" value="WH_DNA-bd_sf"/>
</dbReference>
<dbReference type="FunFam" id="2.130.10.10:FF:000179">
    <property type="entry name" value="Target of rapamycin complex subunit LST8"/>
    <property type="match status" value="1"/>
</dbReference>
<dbReference type="GO" id="GO:0009737">
    <property type="term" value="P:response to abscisic acid"/>
    <property type="evidence" value="ECO:0007669"/>
    <property type="project" value="EnsemblPlants"/>
</dbReference>
<dbReference type="Pfam" id="PF00400">
    <property type="entry name" value="WD40"/>
    <property type="match status" value="4"/>
</dbReference>
<dbReference type="Gene3D" id="2.130.10.10">
    <property type="entry name" value="YVTN repeat-like/Quinoprotein amine dehydrogenase"/>
    <property type="match status" value="1"/>
</dbReference>
<evidence type="ECO:0000256" key="3">
    <source>
        <dbReference type="ARBA" id="ARBA00009890"/>
    </source>
</evidence>
<evidence type="ECO:0000256" key="11">
    <source>
        <dbReference type="ARBA" id="ARBA00046341"/>
    </source>
</evidence>
<dbReference type="GO" id="GO:0000151">
    <property type="term" value="C:ubiquitin ligase complex"/>
    <property type="evidence" value="ECO:0007669"/>
    <property type="project" value="TreeGrafter"/>
</dbReference>
<organism evidence="17 18">
    <name type="scientific">Asparagus officinalis</name>
    <name type="common">Garden asparagus</name>
    <dbReference type="NCBI Taxonomy" id="4686"/>
    <lineage>
        <taxon>Eukaryota</taxon>
        <taxon>Viridiplantae</taxon>
        <taxon>Streptophyta</taxon>
        <taxon>Embryophyta</taxon>
        <taxon>Tracheophyta</taxon>
        <taxon>Spermatophyta</taxon>
        <taxon>Magnoliopsida</taxon>
        <taxon>Liliopsida</taxon>
        <taxon>Asparagales</taxon>
        <taxon>Asparagaceae</taxon>
        <taxon>Asparagoideae</taxon>
        <taxon>Asparagus</taxon>
    </lineage>
</organism>
<accession>A0A5P1E940</accession>
<dbReference type="InterPro" id="IPR055194">
    <property type="entry name" value="UBR1-like_WH"/>
</dbReference>
<comment type="pathway">
    <text evidence="2 14">Protein modification; protein ubiquitination.</text>
</comment>
<dbReference type="GO" id="GO:0008270">
    <property type="term" value="F:zinc ion binding"/>
    <property type="evidence" value="ECO:0007669"/>
    <property type="project" value="UniProtKB-UniRule"/>
</dbReference>
<feature type="repeat" description="WD" evidence="12">
    <location>
        <begin position="2245"/>
        <end position="2290"/>
    </location>
</feature>
<dbReference type="InterPro" id="IPR036322">
    <property type="entry name" value="WD40_repeat_dom_sf"/>
</dbReference>
<dbReference type="InterPro" id="IPR042065">
    <property type="entry name" value="E3_ELL-like"/>
</dbReference>
<evidence type="ECO:0000313" key="17">
    <source>
        <dbReference type="EMBL" id="ONK62253.1"/>
    </source>
</evidence>
<dbReference type="Pfam" id="PF02207">
    <property type="entry name" value="zf-UBR"/>
    <property type="match status" value="1"/>
</dbReference>
<dbReference type="SMART" id="SM00320">
    <property type="entry name" value="WD40"/>
    <property type="match status" value="8"/>
</dbReference>
<evidence type="ECO:0000256" key="6">
    <source>
        <dbReference type="ARBA" id="ARBA00022723"/>
    </source>
</evidence>
<dbReference type="UniPathway" id="UPA00143"/>
<dbReference type="InterPro" id="IPR039164">
    <property type="entry name" value="UBR1-like"/>
</dbReference>
<dbReference type="FunFam" id="2.10.110.30:FF:000002">
    <property type="entry name" value="Putative e3 ubiquitin-protein ligase ubr3"/>
    <property type="match status" value="1"/>
</dbReference>
<keyword evidence="5 14" id="KW-0808">Transferase</keyword>
<evidence type="ECO:0000256" key="8">
    <source>
        <dbReference type="ARBA" id="ARBA00022771"/>
    </source>
</evidence>
<dbReference type="GO" id="GO:0005737">
    <property type="term" value="C:cytoplasm"/>
    <property type="evidence" value="ECO:0007669"/>
    <property type="project" value="TreeGrafter"/>
</dbReference>
<feature type="repeat" description="WD" evidence="12">
    <location>
        <begin position="2112"/>
        <end position="2153"/>
    </location>
</feature>
<evidence type="ECO:0000256" key="2">
    <source>
        <dbReference type="ARBA" id="ARBA00004906"/>
    </source>
</evidence>
<evidence type="ECO:0000313" key="18">
    <source>
        <dbReference type="Proteomes" id="UP000243459"/>
    </source>
</evidence>
<dbReference type="GO" id="GO:0061630">
    <property type="term" value="F:ubiquitin protein ligase activity"/>
    <property type="evidence" value="ECO:0007669"/>
    <property type="project" value="UniProtKB-UniRule"/>
</dbReference>
<dbReference type="EMBL" id="CM007387">
    <property type="protein sequence ID" value="ONK62253.1"/>
    <property type="molecule type" value="Genomic_DNA"/>
</dbReference>
<dbReference type="GO" id="GO:0071596">
    <property type="term" value="P:ubiquitin-dependent protein catabolic process via the N-end rule pathway"/>
    <property type="evidence" value="ECO:0007669"/>
    <property type="project" value="UniProtKB-UniRule"/>
</dbReference>
<keyword evidence="18" id="KW-1185">Reference proteome</keyword>
<evidence type="ECO:0000259" key="16">
    <source>
        <dbReference type="PROSITE" id="PS51157"/>
    </source>
</evidence>
<dbReference type="GO" id="GO:0042742">
    <property type="term" value="P:defense response to bacterium"/>
    <property type="evidence" value="ECO:0007669"/>
    <property type="project" value="EnsemblPlants"/>
</dbReference>
<dbReference type="GO" id="GO:0016567">
    <property type="term" value="P:protein ubiquitination"/>
    <property type="evidence" value="ECO:0007669"/>
    <property type="project" value="UniProtKB-UniRule"/>
</dbReference>